<evidence type="ECO:0000259" key="6">
    <source>
        <dbReference type="Pfam" id="PF06803"/>
    </source>
</evidence>
<keyword evidence="3 5" id="KW-1133">Transmembrane helix</keyword>
<feature type="transmembrane region" description="Helical" evidence="5">
    <location>
        <begin position="216"/>
        <end position="239"/>
    </location>
</feature>
<keyword evidence="8" id="KW-1185">Reference proteome</keyword>
<dbReference type="AlphaFoldDB" id="A0A383VAP8"/>
<evidence type="ECO:0000256" key="1">
    <source>
        <dbReference type="ARBA" id="ARBA00004127"/>
    </source>
</evidence>
<feature type="domain" description="DUF1232" evidence="6">
    <location>
        <begin position="151"/>
        <end position="186"/>
    </location>
</feature>
<accession>A0A383VAP8</accession>
<protein>
    <recommendedName>
        <fullName evidence="6">DUF1232 domain-containing protein</fullName>
    </recommendedName>
</protein>
<keyword evidence="2 5" id="KW-0812">Transmembrane</keyword>
<keyword evidence="4 5" id="KW-0472">Membrane</keyword>
<comment type="subcellular location">
    <subcellularLocation>
        <location evidence="1">Endomembrane system</location>
        <topology evidence="1">Multi-pass membrane protein</topology>
    </subcellularLocation>
</comment>
<evidence type="ECO:0000256" key="4">
    <source>
        <dbReference type="ARBA" id="ARBA00023136"/>
    </source>
</evidence>
<evidence type="ECO:0000313" key="7">
    <source>
        <dbReference type="EMBL" id="SZX62655.1"/>
    </source>
</evidence>
<proteinExistence type="predicted"/>
<feature type="transmembrane region" description="Helical" evidence="5">
    <location>
        <begin position="94"/>
        <end position="111"/>
    </location>
</feature>
<sequence>MTEHHLQNDHDGVSDAQAFLAGASSAEAADSQKDSAATPNSALSRRVTFSDDHIVHQMPGAPSSAGWESEAAADAETGCWQAFNARVKALKRDVLALYYAGEAAAALYYAGEAAAALYYAGEAAAALYYAGEAAAALYYAVHDPRTPVLSKLLPWLVLAYALSPLDLIPDFIPVLGLLDDMLLLPLGLWVSYKLIPAQVMQECRQRAEEEPLLLERNWVVAVLVFVLWTAGLLLLVHWLVRQYGDDDLRPYEWAVLAGTGGVAAIVFSVWMISRLRYEARRRDEWNVALLADAGRVL</sequence>
<gene>
    <name evidence="7" type="ORF">BQ4739_LOCUS3253</name>
</gene>
<dbReference type="InterPro" id="IPR010652">
    <property type="entry name" value="DUF1232"/>
</dbReference>
<evidence type="ECO:0000256" key="3">
    <source>
        <dbReference type="ARBA" id="ARBA00022989"/>
    </source>
</evidence>
<reference evidence="7 8" key="1">
    <citation type="submission" date="2016-10" db="EMBL/GenBank/DDBJ databases">
        <authorList>
            <person name="Cai Z."/>
        </authorList>
    </citation>
    <scope>NUCLEOTIDE SEQUENCE [LARGE SCALE GENOMIC DNA]</scope>
</reference>
<organism evidence="7 8">
    <name type="scientific">Tetradesmus obliquus</name>
    <name type="common">Green alga</name>
    <name type="synonym">Acutodesmus obliquus</name>
    <dbReference type="NCBI Taxonomy" id="3088"/>
    <lineage>
        <taxon>Eukaryota</taxon>
        <taxon>Viridiplantae</taxon>
        <taxon>Chlorophyta</taxon>
        <taxon>core chlorophytes</taxon>
        <taxon>Chlorophyceae</taxon>
        <taxon>CS clade</taxon>
        <taxon>Sphaeropleales</taxon>
        <taxon>Scenedesmaceae</taxon>
        <taxon>Tetradesmus</taxon>
    </lineage>
</organism>
<dbReference type="Pfam" id="PF06803">
    <property type="entry name" value="DUF1232"/>
    <property type="match status" value="1"/>
</dbReference>
<name>A0A383VAP8_TETOB</name>
<feature type="transmembrane region" description="Helical" evidence="5">
    <location>
        <begin position="251"/>
        <end position="272"/>
    </location>
</feature>
<evidence type="ECO:0000256" key="5">
    <source>
        <dbReference type="SAM" id="Phobius"/>
    </source>
</evidence>
<dbReference type="EMBL" id="FNXT01000252">
    <property type="protein sequence ID" value="SZX62655.1"/>
    <property type="molecule type" value="Genomic_DNA"/>
</dbReference>
<feature type="transmembrane region" description="Helical" evidence="5">
    <location>
        <begin position="171"/>
        <end position="195"/>
    </location>
</feature>
<dbReference type="Proteomes" id="UP000256970">
    <property type="component" value="Unassembled WGS sequence"/>
</dbReference>
<evidence type="ECO:0000313" key="8">
    <source>
        <dbReference type="Proteomes" id="UP000256970"/>
    </source>
</evidence>
<evidence type="ECO:0000256" key="2">
    <source>
        <dbReference type="ARBA" id="ARBA00022692"/>
    </source>
</evidence>
<dbReference type="GO" id="GO:0012505">
    <property type="term" value="C:endomembrane system"/>
    <property type="evidence" value="ECO:0007669"/>
    <property type="project" value="UniProtKB-SubCell"/>
</dbReference>